<dbReference type="EC" id="3.-.-.-" evidence="1"/>
<proteinExistence type="predicted"/>
<sequence length="324" mass="36965">MSGFQLDNPASYNQTTVTVHCKPYRKLLWMTTNQKDYIDEGPRNAPVVMIIHGFPESWFMYKHQIKMLVESGYRVVALDMLGYGQSAAPSKESFYTYKRISSDIDVLLKKFVGYHPSIVDGLISLCVPIYSSPSTPVPILDGGRVARSLVQNKNPYTNYQISLRKSDNKVLDTSIQDFLEAFLQEDPSCLERLSKAPPYRGIVENFRQVKCMHKLAVDNQMLQYILDQFAKSGTRGPTNYYRTAALNLIESQRQPPGVEITQPTLYIKAEKDFMEKLAPVAGKCKSCDFQEESIDGGHWIFLTHKEEVNAKIQAWLQTRFPAKR</sequence>
<keyword evidence="2" id="KW-1185">Reference proteome</keyword>
<evidence type="ECO:0000313" key="2">
    <source>
        <dbReference type="Proteomes" id="UP001165960"/>
    </source>
</evidence>
<dbReference type="EMBL" id="QTSX02005707">
    <property type="protein sequence ID" value="KAJ9058771.1"/>
    <property type="molecule type" value="Genomic_DNA"/>
</dbReference>
<name>A0ACC2S8Q5_9FUNG</name>
<keyword evidence="1" id="KW-0378">Hydrolase</keyword>
<reference evidence="1" key="1">
    <citation type="submission" date="2022-04" db="EMBL/GenBank/DDBJ databases">
        <title>Genome of the entomopathogenic fungus Entomophthora muscae.</title>
        <authorList>
            <person name="Elya C."/>
            <person name="Lovett B.R."/>
            <person name="Lee E."/>
            <person name="Macias A.M."/>
            <person name="Hajek A.E."/>
            <person name="De Bivort B.L."/>
            <person name="Kasson M.T."/>
            <person name="De Fine Licht H.H."/>
            <person name="Stajich J.E."/>
        </authorList>
    </citation>
    <scope>NUCLEOTIDE SEQUENCE</scope>
    <source>
        <strain evidence="1">Berkeley</strain>
    </source>
</reference>
<comment type="caution">
    <text evidence="1">The sequence shown here is derived from an EMBL/GenBank/DDBJ whole genome shotgun (WGS) entry which is preliminary data.</text>
</comment>
<protein>
    <submittedName>
        <fullName evidence="1">Bifunctional epoxide hydrolase 2</fullName>
        <ecNumber evidence="1">3.-.-.-</ecNumber>
    </submittedName>
</protein>
<accession>A0ACC2S8Q5</accession>
<dbReference type="Proteomes" id="UP001165960">
    <property type="component" value="Unassembled WGS sequence"/>
</dbReference>
<organism evidence="1 2">
    <name type="scientific">Entomophthora muscae</name>
    <dbReference type="NCBI Taxonomy" id="34485"/>
    <lineage>
        <taxon>Eukaryota</taxon>
        <taxon>Fungi</taxon>
        <taxon>Fungi incertae sedis</taxon>
        <taxon>Zoopagomycota</taxon>
        <taxon>Entomophthoromycotina</taxon>
        <taxon>Entomophthoromycetes</taxon>
        <taxon>Entomophthorales</taxon>
        <taxon>Entomophthoraceae</taxon>
        <taxon>Entomophthora</taxon>
    </lineage>
</organism>
<gene>
    <name evidence="1" type="primary">EPHX2_2</name>
    <name evidence="1" type="ORF">DSO57_1008847</name>
</gene>
<evidence type="ECO:0000313" key="1">
    <source>
        <dbReference type="EMBL" id="KAJ9058771.1"/>
    </source>
</evidence>